<comment type="similarity">
    <text evidence="2">Belongs to the UPF0057 (PMP3) family.</text>
</comment>
<evidence type="ECO:0000256" key="6">
    <source>
        <dbReference type="SAM" id="MobiDB-lite"/>
    </source>
</evidence>
<dbReference type="EMBL" id="LDEV01001147">
    <property type="protein sequence ID" value="KLJ12163.1"/>
    <property type="molecule type" value="Genomic_DNA"/>
</dbReference>
<feature type="compositionally biased region" description="Polar residues" evidence="6">
    <location>
        <begin position="103"/>
        <end position="118"/>
    </location>
</feature>
<protein>
    <recommendedName>
        <fullName evidence="9">Stress response RCI peptide</fullName>
    </recommendedName>
</protein>
<keyword evidence="3" id="KW-0812">Transmembrane</keyword>
<evidence type="ECO:0000256" key="5">
    <source>
        <dbReference type="ARBA" id="ARBA00023136"/>
    </source>
</evidence>
<reference evidence="8" key="1">
    <citation type="journal article" date="2015" name="PLoS Genet.">
        <title>The dynamic genome and transcriptome of the human fungal pathogen Blastomyces and close relative Emmonsia.</title>
        <authorList>
            <person name="Munoz J.F."/>
            <person name="Gauthier G.M."/>
            <person name="Desjardins C.A."/>
            <person name="Gallo J.E."/>
            <person name="Holder J."/>
            <person name="Sullivan T.D."/>
            <person name="Marty A.J."/>
            <person name="Carmen J.C."/>
            <person name="Chen Z."/>
            <person name="Ding L."/>
            <person name="Gujja S."/>
            <person name="Magrini V."/>
            <person name="Misas E."/>
            <person name="Mitreva M."/>
            <person name="Priest M."/>
            <person name="Saif S."/>
            <person name="Whiston E.A."/>
            <person name="Young S."/>
            <person name="Zeng Q."/>
            <person name="Goldman W.E."/>
            <person name="Mardis E.R."/>
            <person name="Taylor J.W."/>
            <person name="McEwen J.G."/>
            <person name="Clay O.K."/>
            <person name="Klein B.S."/>
            <person name="Cuomo C.A."/>
        </authorList>
    </citation>
    <scope>NUCLEOTIDE SEQUENCE [LARGE SCALE GENOMIC DNA]</scope>
    <source>
        <strain evidence="8">UAMH 139</strain>
    </source>
</reference>
<evidence type="ECO:0000256" key="2">
    <source>
        <dbReference type="ARBA" id="ARBA00009530"/>
    </source>
</evidence>
<proteinExistence type="inferred from homology"/>
<keyword evidence="4" id="KW-1133">Transmembrane helix</keyword>
<evidence type="ECO:0000256" key="1">
    <source>
        <dbReference type="ARBA" id="ARBA00004370"/>
    </source>
</evidence>
<feature type="region of interest" description="Disordered" evidence="6">
    <location>
        <begin position="97"/>
        <end position="118"/>
    </location>
</feature>
<dbReference type="GO" id="GO:0016020">
    <property type="term" value="C:membrane"/>
    <property type="evidence" value="ECO:0007669"/>
    <property type="project" value="UniProtKB-SubCell"/>
</dbReference>
<dbReference type="OrthoDB" id="2152119at2759"/>
<dbReference type="STRING" id="2060906.A0A0H1BLY6"/>
<gene>
    <name evidence="7" type="ORF">EMPG_09591</name>
</gene>
<dbReference type="Pfam" id="PF01679">
    <property type="entry name" value="Pmp3"/>
    <property type="match status" value="1"/>
</dbReference>
<feature type="non-terminal residue" evidence="7">
    <location>
        <position position="1"/>
    </location>
</feature>
<accession>A0A0H1BLY6</accession>
<dbReference type="PANTHER" id="PTHR21659:SF42">
    <property type="entry name" value="UPF0057 MEMBRANE PROTEIN ZK632.10-RELATED"/>
    <property type="match status" value="1"/>
</dbReference>
<evidence type="ECO:0000313" key="7">
    <source>
        <dbReference type="EMBL" id="KLJ12163.1"/>
    </source>
</evidence>
<evidence type="ECO:0000256" key="4">
    <source>
        <dbReference type="ARBA" id="ARBA00022989"/>
    </source>
</evidence>
<keyword evidence="8" id="KW-1185">Reference proteome</keyword>
<keyword evidence="5" id="KW-0472">Membrane</keyword>
<evidence type="ECO:0008006" key="9">
    <source>
        <dbReference type="Google" id="ProtNLM"/>
    </source>
</evidence>
<dbReference type="PANTHER" id="PTHR21659">
    <property type="entry name" value="HYDROPHOBIC PROTEIN RCI2 LOW TEMPERATURE AND SALT RESPONSIVE PROTEIN LTI6 -RELATED"/>
    <property type="match status" value="1"/>
</dbReference>
<name>A0A0H1BLY6_9EURO</name>
<evidence type="ECO:0000313" key="8">
    <source>
        <dbReference type="Proteomes" id="UP000053573"/>
    </source>
</evidence>
<organism evidence="7 8">
    <name type="scientific">Blastomyces silverae</name>
    <dbReference type="NCBI Taxonomy" id="2060906"/>
    <lineage>
        <taxon>Eukaryota</taxon>
        <taxon>Fungi</taxon>
        <taxon>Dikarya</taxon>
        <taxon>Ascomycota</taxon>
        <taxon>Pezizomycotina</taxon>
        <taxon>Eurotiomycetes</taxon>
        <taxon>Eurotiomycetidae</taxon>
        <taxon>Onygenales</taxon>
        <taxon>Ajellomycetaceae</taxon>
        <taxon>Blastomyces</taxon>
    </lineage>
</organism>
<comment type="subcellular location">
    <subcellularLocation>
        <location evidence="1">Membrane</location>
    </subcellularLocation>
</comment>
<dbReference type="AlphaFoldDB" id="A0A0H1BLY6"/>
<sequence length="118" mass="12988">ALTSTFLYVVPPLGVFFISGCSPDLLINICLTLLGYFPGHIHAFYCEYVYYDRRARGHQGRLACARAPGIFSNRIQNGGDVTTEYYYPAPPAQTPVAPATPYSVSQVPPGQQESGWVR</sequence>
<dbReference type="InterPro" id="IPR000612">
    <property type="entry name" value="PMP3"/>
</dbReference>
<evidence type="ECO:0000256" key="3">
    <source>
        <dbReference type="ARBA" id="ARBA00022692"/>
    </source>
</evidence>
<comment type="caution">
    <text evidence="7">The sequence shown here is derived from an EMBL/GenBank/DDBJ whole genome shotgun (WGS) entry which is preliminary data.</text>
</comment>
<dbReference type="Proteomes" id="UP000053573">
    <property type="component" value="Unassembled WGS sequence"/>
</dbReference>